<gene>
    <name evidence="4" type="ORF">G6F51_001238</name>
</gene>
<feature type="domain" description="Yeast cell wall synthesis Kre9/Knh1-like N-terminal" evidence="3">
    <location>
        <begin position="26"/>
        <end position="108"/>
    </location>
</feature>
<evidence type="ECO:0000256" key="2">
    <source>
        <dbReference type="SAM" id="SignalP"/>
    </source>
</evidence>
<dbReference type="Pfam" id="PF10342">
    <property type="entry name" value="Kre9_KNH"/>
    <property type="match status" value="1"/>
</dbReference>
<evidence type="ECO:0000313" key="4">
    <source>
        <dbReference type="EMBL" id="KAG1552406.1"/>
    </source>
</evidence>
<sequence length="182" mass="19026">MKIYICTVFLAFLAQSVFGSYYITNPIQGISFKAGTNVTISWLNGTSDIATVYLLTGLNPKTMQLTGISFNVDGGAGNYNWKVPTNLSQNTTYSFMFSYSTSNGSTSAISSAAPSGSSTIQQHSTVIMTTAASSTPSAVTTASNSHLATQLASTTPNPIASSASGYKTPSIVFLVALVPLFL</sequence>
<organism evidence="4 5">
    <name type="scientific">Rhizopus oryzae</name>
    <name type="common">Mucormycosis agent</name>
    <name type="synonym">Rhizopus arrhizus var. delemar</name>
    <dbReference type="NCBI Taxonomy" id="64495"/>
    <lineage>
        <taxon>Eukaryota</taxon>
        <taxon>Fungi</taxon>
        <taxon>Fungi incertae sedis</taxon>
        <taxon>Mucoromycota</taxon>
        <taxon>Mucoromycotina</taxon>
        <taxon>Mucoromycetes</taxon>
        <taxon>Mucorales</taxon>
        <taxon>Mucorineae</taxon>
        <taxon>Rhizopodaceae</taxon>
        <taxon>Rhizopus</taxon>
    </lineage>
</organism>
<evidence type="ECO:0000256" key="1">
    <source>
        <dbReference type="ARBA" id="ARBA00022729"/>
    </source>
</evidence>
<dbReference type="InterPro" id="IPR018466">
    <property type="entry name" value="Kre9/Knh1-like_N"/>
</dbReference>
<keyword evidence="1 2" id="KW-0732">Signal</keyword>
<feature type="chain" id="PRO_5040180354" description="Yeast cell wall synthesis Kre9/Knh1-like N-terminal domain-containing protein" evidence="2">
    <location>
        <begin position="20"/>
        <end position="182"/>
    </location>
</feature>
<evidence type="ECO:0000313" key="5">
    <source>
        <dbReference type="Proteomes" id="UP000717996"/>
    </source>
</evidence>
<dbReference type="AlphaFoldDB" id="A0A9P6YMP5"/>
<dbReference type="OrthoDB" id="2260257at2759"/>
<dbReference type="OMA" id="THASMTM"/>
<proteinExistence type="predicted"/>
<comment type="caution">
    <text evidence="4">The sequence shown here is derived from an EMBL/GenBank/DDBJ whole genome shotgun (WGS) entry which is preliminary data.</text>
</comment>
<evidence type="ECO:0000259" key="3">
    <source>
        <dbReference type="Pfam" id="PF10342"/>
    </source>
</evidence>
<dbReference type="EMBL" id="JAANIT010000089">
    <property type="protein sequence ID" value="KAG1552406.1"/>
    <property type="molecule type" value="Genomic_DNA"/>
</dbReference>
<reference evidence="4" key="1">
    <citation type="journal article" date="2020" name="Microb. Genom.">
        <title>Genetic diversity of clinical and environmental Mucorales isolates obtained from an investigation of mucormycosis cases among solid organ transplant recipients.</title>
        <authorList>
            <person name="Nguyen M.H."/>
            <person name="Kaul D."/>
            <person name="Muto C."/>
            <person name="Cheng S.J."/>
            <person name="Richter R.A."/>
            <person name="Bruno V.M."/>
            <person name="Liu G."/>
            <person name="Beyhan S."/>
            <person name="Sundermann A.J."/>
            <person name="Mounaud S."/>
            <person name="Pasculle A.W."/>
            <person name="Nierman W.C."/>
            <person name="Driscoll E."/>
            <person name="Cumbie R."/>
            <person name="Clancy C.J."/>
            <person name="Dupont C.L."/>
        </authorList>
    </citation>
    <scope>NUCLEOTIDE SEQUENCE</scope>
    <source>
        <strain evidence="4">GL16</strain>
    </source>
</reference>
<dbReference type="Proteomes" id="UP000717996">
    <property type="component" value="Unassembled WGS sequence"/>
</dbReference>
<feature type="signal peptide" evidence="2">
    <location>
        <begin position="1"/>
        <end position="19"/>
    </location>
</feature>
<name>A0A9P6YMP5_RHIOR</name>
<protein>
    <recommendedName>
        <fullName evidence="3">Yeast cell wall synthesis Kre9/Knh1-like N-terminal domain-containing protein</fullName>
    </recommendedName>
</protein>
<accession>A0A9P6YMP5</accession>